<dbReference type="GO" id="GO:0043565">
    <property type="term" value="F:sequence-specific DNA binding"/>
    <property type="evidence" value="ECO:0007669"/>
    <property type="project" value="TreeGrafter"/>
</dbReference>
<dbReference type="PANTHER" id="PTHR30481">
    <property type="entry name" value="DNA ADENINE METHYLASE"/>
    <property type="match status" value="1"/>
</dbReference>
<evidence type="ECO:0000256" key="2">
    <source>
        <dbReference type="ARBA" id="ARBA00022679"/>
    </source>
</evidence>
<dbReference type="EMBL" id="AEJM01000042">
    <property type="protein sequence ID" value="EGY32652.1"/>
    <property type="molecule type" value="Genomic_DNA"/>
</dbReference>
<dbReference type="SMR" id="G4AB01"/>
<evidence type="ECO:0000313" key="5">
    <source>
        <dbReference type="Proteomes" id="UP000005508"/>
    </source>
</evidence>
<evidence type="ECO:0000313" key="4">
    <source>
        <dbReference type="EMBL" id="EGY32652.1"/>
    </source>
</evidence>
<dbReference type="GO" id="GO:0032259">
    <property type="term" value="P:methylation"/>
    <property type="evidence" value="ECO:0007669"/>
    <property type="project" value="UniProtKB-KW"/>
</dbReference>
<name>G4AB01_AGGAC</name>
<organism evidence="4 5">
    <name type="scientific">Aggregatibacter actinomycetemcomitans serotype e str. SC1083</name>
    <dbReference type="NCBI Taxonomy" id="907488"/>
    <lineage>
        <taxon>Bacteria</taxon>
        <taxon>Pseudomonadati</taxon>
        <taxon>Pseudomonadota</taxon>
        <taxon>Gammaproteobacteria</taxon>
        <taxon>Pasteurellales</taxon>
        <taxon>Pasteurellaceae</taxon>
        <taxon>Aggregatibacter</taxon>
    </lineage>
</organism>
<sequence length="219" mass="25920">MTYPGGKGKCFQKIINLMPPHDVYIETHLGSGAVLRNKKPALKNIGIDLDFDVIQSWIGYSPENHKFFNNDALAFLTKYLFTGKELVYCDPPYVLSTRRRQKIYKYEYTDEQHGELLDLLCKIPCMVMISGYENELYDEKLSLWRKEKFFSKTHNGVREECVWLNFPPADKLHDASFLGANFRERYTIKKRLNRLIQKFELMDPIERDYILEILNKKYI</sequence>
<dbReference type="GO" id="GO:0009307">
    <property type="term" value="P:DNA restriction-modification system"/>
    <property type="evidence" value="ECO:0007669"/>
    <property type="project" value="InterPro"/>
</dbReference>
<evidence type="ECO:0000256" key="3">
    <source>
        <dbReference type="ARBA" id="ARBA00022691"/>
    </source>
</evidence>
<dbReference type="Gene3D" id="3.40.50.150">
    <property type="entry name" value="Vaccinia Virus protein VP39"/>
    <property type="match status" value="1"/>
</dbReference>
<keyword evidence="3" id="KW-0949">S-adenosyl-L-methionine</keyword>
<gene>
    <name evidence="4" type="ORF">SC1083_2031</name>
</gene>
<dbReference type="GO" id="GO:0009007">
    <property type="term" value="F:site-specific DNA-methyltransferase (adenine-specific) activity"/>
    <property type="evidence" value="ECO:0007669"/>
    <property type="project" value="UniProtKB-EC"/>
</dbReference>
<dbReference type="GO" id="GO:0006298">
    <property type="term" value="P:mismatch repair"/>
    <property type="evidence" value="ECO:0007669"/>
    <property type="project" value="TreeGrafter"/>
</dbReference>
<dbReference type="GO" id="GO:1904047">
    <property type="term" value="F:S-adenosyl-L-methionine binding"/>
    <property type="evidence" value="ECO:0007669"/>
    <property type="project" value="TreeGrafter"/>
</dbReference>
<dbReference type="Proteomes" id="UP000005508">
    <property type="component" value="Unassembled WGS sequence"/>
</dbReference>
<dbReference type="InterPro" id="IPR012327">
    <property type="entry name" value="MeTrfase_D12"/>
</dbReference>
<comment type="caution">
    <text evidence="4">The sequence shown here is derived from an EMBL/GenBank/DDBJ whole genome shotgun (WGS) entry which is preliminary data.</text>
</comment>
<dbReference type="PATRIC" id="fig|907488.3.peg.1988"/>
<keyword evidence="2" id="KW-0808">Transferase</keyword>
<protein>
    <submittedName>
        <fullName evidence="4">Phage DNA methylase</fullName>
    </submittedName>
</protein>
<dbReference type="RefSeq" id="WP_005559230.1">
    <property type="nucleotide sequence ID" value="NZ_AEJM01000042.1"/>
</dbReference>
<proteinExistence type="predicted"/>
<dbReference type="InterPro" id="IPR029063">
    <property type="entry name" value="SAM-dependent_MTases_sf"/>
</dbReference>
<reference evidence="4 5" key="1">
    <citation type="submission" date="2010-10" db="EMBL/GenBank/DDBJ databases">
        <authorList>
            <person name="Chen C."/>
            <person name="Kittichotirat W."/>
            <person name="Asikainen S."/>
            <person name="Bumgarner R."/>
        </authorList>
    </citation>
    <scope>NUCLEOTIDE SEQUENCE [LARGE SCALE GENOMIC DNA]</scope>
    <source>
        <strain evidence="4 5">SC1083</strain>
    </source>
</reference>
<dbReference type="AlphaFoldDB" id="G4AB01"/>
<accession>G4AB01</accession>
<dbReference type="PANTHER" id="PTHR30481:SF4">
    <property type="entry name" value="SITE-SPECIFIC DNA-METHYLTRANSFERASE (ADENINE-SPECIFIC)"/>
    <property type="match status" value="1"/>
</dbReference>
<evidence type="ECO:0000256" key="1">
    <source>
        <dbReference type="ARBA" id="ARBA00022603"/>
    </source>
</evidence>
<dbReference type="SUPFAM" id="SSF53335">
    <property type="entry name" value="S-adenosyl-L-methionine-dependent methyltransferases"/>
    <property type="match status" value="1"/>
</dbReference>
<dbReference type="GeneID" id="77210747"/>
<keyword evidence="1 4" id="KW-0489">Methyltransferase</keyword>